<feature type="compositionally biased region" description="Basic residues" evidence="1">
    <location>
        <begin position="540"/>
        <end position="550"/>
    </location>
</feature>
<feature type="compositionally biased region" description="Polar residues" evidence="1">
    <location>
        <begin position="102"/>
        <end position="113"/>
    </location>
</feature>
<dbReference type="NCBIfam" id="NF041131">
    <property type="entry name" value="RicT_YaaT_fam"/>
    <property type="match status" value="1"/>
</dbReference>
<feature type="compositionally biased region" description="Low complexity" evidence="1">
    <location>
        <begin position="613"/>
        <end position="624"/>
    </location>
</feature>
<dbReference type="InterPro" id="IPR047767">
    <property type="entry name" value="PSP1-like"/>
</dbReference>
<feature type="compositionally biased region" description="Basic residues" evidence="1">
    <location>
        <begin position="419"/>
        <end position="435"/>
    </location>
</feature>
<feature type="region of interest" description="Disordered" evidence="1">
    <location>
        <begin position="472"/>
        <end position="669"/>
    </location>
</feature>
<feature type="compositionally biased region" description="Polar residues" evidence="1">
    <location>
        <begin position="392"/>
        <end position="402"/>
    </location>
</feature>
<reference evidence="3" key="1">
    <citation type="journal article" date="2023" name="PhytoFront">
        <title>Draft Genome Resources of Seven Strains of Tilletia horrida, Causal Agent of Kernel Smut of Rice.</title>
        <authorList>
            <person name="Khanal S."/>
            <person name="Antony Babu S."/>
            <person name="Zhou X.G."/>
        </authorList>
    </citation>
    <scope>NUCLEOTIDE SEQUENCE</scope>
    <source>
        <strain evidence="3">TX3</strain>
    </source>
</reference>
<dbReference type="InterPro" id="IPR007557">
    <property type="entry name" value="PSP1_C"/>
</dbReference>
<accession>A0AAN6JUI1</accession>
<sequence>MNDDSYSYSRGSNPLGGNSFASTTPYDLEELSRGRPGADMRFRSPGMSNDGVYSTSSQHPFPSSAGPINGGGGTSSIPFSSGSPFSAHSRDGSMGGNGPFVTGTSPHLDSYTSPRLSGAIAQQRAIGFEVGRANGNGSASRTSSLGPVARPQLQAAQANGISRTVSAMGTSASHGGGFGPSLGYSANAASAGTAPLGSLAINDEDLLGDLESLNLGAHGSGPSVLARVQHDAAQIQQHPSVRVPSNYAAQTGVHAASVPSGFGLGQLWGSNNSGVASSSGLGGNGSIYGSSAGSNSSSTYGAQGVPAHMSASTSSHLFNRNDQNISPHLAHHSVVGSSAAAAAAAEYLHGSSPYGGSHGHLGHHHHTSSASQQLYSPHHSHAHSAHPLSASWNDSGAVTPGTSAPPASGARMHELAERLHRHQQVQQAHQKHKHGMTPSRDLGGASWGTSGSPTALGGLGSSISAAAALGRSPASTSGLGRRAAPRSGSQASISRRSLDGRSGSDFDAQSSHSESDWVDDDGPDDGGADAGNAYGNGSLQHHHHHHHHHHLEQQFHAPHQGNGHGVLRQHQQGPQDEYEEGEEGTGGAGSRTPTARTSRHPLGAFTSLSGISAAAAAAQQQQQQHGRGRTQAPSSAGNGAPGSRSSSLAPPIHSSLSQPSDAGPIPSVHALAPHGLSELAIASLAALGGGAGGSGGFGGTGGGDMYGSFGGQYGGPGQQQQQSQHHQHHTSISSSGSFGMLSGGFGGLASPQQQQQQQQHGPTSFQGPGVAELGKGVPLQTLAKDTPLYIVEFKQGRKELYFVPEHQHQAPMDRERIVNGDLVIVEADRGKDLGTVVYDSLNVEQVQAFLVHQSELLQAQAHANPAEASGATGEMPMYARLTRSIHPKRLYGKASANDTGLLLTKAQDEERALQLCRTKVSQRGLPMTVVAAEMQWDRRKLTFYYTASARVDFRDLVKELFRLYKTRIWMCHLAR</sequence>
<feature type="compositionally biased region" description="Acidic residues" evidence="1">
    <location>
        <begin position="516"/>
        <end position="527"/>
    </location>
</feature>
<feature type="region of interest" description="Disordered" evidence="1">
    <location>
        <begin position="707"/>
        <end position="772"/>
    </location>
</feature>
<dbReference type="Pfam" id="PF04468">
    <property type="entry name" value="PSP1"/>
    <property type="match status" value="1"/>
</dbReference>
<dbReference type="GO" id="GO:0005737">
    <property type="term" value="C:cytoplasm"/>
    <property type="evidence" value="ECO:0007669"/>
    <property type="project" value="TreeGrafter"/>
</dbReference>
<dbReference type="PROSITE" id="PS51411">
    <property type="entry name" value="PSP1_C"/>
    <property type="match status" value="1"/>
</dbReference>
<feature type="compositionally biased region" description="Low complexity" evidence="1">
    <location>
        <begin position="748"/>
        <end position="759"/>
    </location>
</feature>
<feature type="compositionally biased region" description="Low complexity" evidence="1">
    <location>
        <begin position="718"/>
        <end position="740"/>
    </location>
</feature>
<dbReference type="PANTHER" id="PTHR43830">
    <property type="entry name" value="PROTEIN PSP1"/>
    <property type="match status" value="1"/>
</dbReference>
<dbReference type="EMBL" id="JAPDMQ010000001">
    <property type="protein sequence ID" value="KAK0541314.1"/>
    <property type="molecule type" value="Genomic_DNA"/>
</dbReference>
<protein>
    <recommendedName>
        <fullName evidence="2">PSP1 C-terminal domain-containing protein</fullName>
    </recommendedName>
</protein>
<evidence type="ECO:0000256" key="1">
    <source>
        <dbReference type="SAM" id="MobiDB-lite"/>
    </source>
</evidence>
<feature type="compositionally biased region" description="Polar residues" evidence="1">
    <location>
        <begin position="1"/>
        <end position="25"/>
    </location>
</feature>
<dbReference type="AlphaFoldDB" id="A0AAN6JUI1"/>
<feature type="compositionally biased region" description="Basic and acidic residues" evidence="1">
    <location>
        <begin position="30"/>
        <end position="42"/>
    </location>
</feature>
<evidence type="ECO:0000313" key="3">
    <source>
        <dbReference type="EMBL" id="KAK0541314.1"/>
    </source>
</evidence>
<gene>
    <name evidence="3" type="ORF">OC842_000019</name>
</gene>
<feature type="domain" description="PSP1 C-terminal" evidence="2">
    <location>
        <begin position="888"/>
        <end position="973"/>
    </location>
</feature>
<feature type="compositionally biased region" description="Polar residues" evidence="1">
    <location>
        <begin position="51"/>
        <end position="61"/>
    </location>
</feature>
<feature type="compositionally biased region" description="Low complexity" evidence="1">
    <location>
        <begin position="292"/>
        <end position="302"/>
    </location>
</feature>
<feature type="compositionally biased region" description="Gly residues" evidence="1">
    <location>
        <begin position="707"/>
        <end position="717"/>
    </location>
</feature>
<evidence type="ECO:0000313" key="4">
    <source>
        <dbReference type="Proteomes" id="UP001176521"/>
    </source>
</evidence>
<proteinExistence type="predicted"/>
<dbReference type="Proteomes" id="UP001176521">
    <property type="component" value="Unassembled WGS sequence"/>
</dbReference>
<evidence type="ECO:0000259" key="2">
    <source>
        <dbReference type="PROSITE" id="PS51411"/>
    </source>
</evidence>
<comment type="caution">
    <text evidence="3">The sequence shown here is derived from an EMBL/GenBank/DDBJ whole genome shotgun (WGS) entry which is preliminary data.</text>
</comment>
<feature type="compositionally biased region" description="Low complexity" evidence="1">
    <location>
        <begin position="75"/>
        <end position="86"/>
    </location>
</feature>
<organism evidence="3 4">
    <name type="scientific">Tilletia horrida</name>
    <dbReference type="NCBI Taxonomy" id="155126"/>
    <lineage>
        <taxon>Eukaryota</taxon>
        <taxon>Fungi</taxon>
        <taxon>Dikarya</taxon>
        <taxon>Basidiomycota</taxon>
        <taxon>Ustilaginomycotina</taxon>
        <taxon>Exobasidiomycetes</taxon>
        <taxon>Tilletiales</taxon>
        <taxon>Tilletiaceae</taxon>
        <taxon>Tilletia</taxon>
    </lineage>
</organism>
<feature type="region of interest" description="Disordered" evidence="1">
    <location>
        <begin position="354"/>
        <end position="450"/>
    </location>
</feature>
<feature type="region of interest" description="Disordered" evidence="1">
    <location>
        <begin position="1"/>
        <end position="113"/>
    </location>
</feature>
<name>A0AAN6JUI1_9BASI</name>
<keyword evidence="4" id="KW-1185">Reference proteome</keyword>
<feature type="region of interest" description="Disordered" evidence="1">
    <location>
        <begin position="292"/>
        <end position="313"/>
    </location>
</feature>
<feature type="compositionally biased region" description="Polar residues" evidence="1">
    <location>
        <begin position="631"/>
        <end position="660"/>
    </location>
</feature>
<dbReference type="PANTHER" id="PTHR43830:SF3">
    <property type="entry name" value="PROTEIN PSP1"/>
    <property type="match status" value="1"/>
</dbReference>